<dbReference type="AlphaFoldDB" id="A0A2W5PF76"/>
<accession>A0A2W5PF76</accession>
<evidence type="ECO:0000313" key="2">
    <source>
        <dbReference type="EMBL" id="PZQ43157.1"/>
    </source>
</evidence>
<dbReference type="Proteomes" id="UP000249417">
    <property type="component" value="Unassembled WGS sequence"/>
</dbReference>
<feature type="domain" description="Nudix hydrolase" evidence="1">
    <location>
        <begin position="47"/>
        <end position="169"/>
    </location>
</feature>
<dbReference type="SUPFAM" id="SSF55811">
    <property type="entry name" value="Nudix"/>
    <property type="match status" value="1"/>
</dbReference>
<reference evidence="2 3" key="1">
    <citation type="submission" date="2017-08" db="EMBL/GenBank/DDBJ databases">
        <title>Infants hospitalized years apart are colonized by the same room-sourced microbial strains.</title>
        <authorList>
            <person name="Brooks B."/>
            <person name="Olm M.R."/>
            <person name="Firek B.A."/>
            <person name="Baker R."/>
            <person name="Thomas B.C."/>
            <person name="Morowitz M.J."/>
            <person name="Banfield J.F."/>
        </authorList>
    </citation>
    <scope>NUCLEOTIDE SEQUENCE [LARGE SCALE GENOMIC DNA]</scope>
    <source>
        <strain evidence="2">S2_005_002_R2_29</strain>
    </source>
</reference>
<comment type="caution">
    <text evidence="2">The sequence shown here is derived from an EMBL/GenBank/DDBJ whole genome shotgun (WGS) entry which is preliminary data.</text>
</comment>
<dbReference type="InterPro" id="IPR015797">
    <property type="entry name" value="NUDIX_hydrolase-like_dom_sf"/>
</dbReference>
<dbReference type="CDD" id="cd03674">
    <property type="entry name" value="NUDIX_Hydrolase"/>
    <property type="match status" value="1"/>
</dbReference>
<gene>
    <name evidence="2" type="ORF">DI551_12620</name>
</gene>
<evidence type="ECO:0000259" key="1">
    <source>
        <dbReference type="Pfam" id="PF00293"/>
    </source>
</evidence>
<dbReference type="GO" id="GO:0016787">
    <property type="term" value="F:hydrolase activity"/>
    <property type="evidence" value="ECO:0007669"/>
    <property type="project" value="UniProtKB-KW"/>
</dbReference>
<proteinExistence type="predicted"/>
<organism evidence="2 3">
    <name type="scientific">Micavibrio aeruginosavorus</name>
    <dbReference type="NCBI Taxonomy" id="349221"/>
    <lineage>
        <taxon>Bacteria</taxon>
        <taxon>Pseudomonadati</taxon>
        <taxon>Bdellovibrionota</taxon>
        <taxon>Bdellovibrionia</taxon>
        <taxon>Bdellovibrionales</taxon>
        <taxon>Pseudobdellovibrionaceae</taxon>
        <taxon>Micavibrio</taxon>
    </lineage>
</organism>
<name>A0A2W5PF76_9BACT</name>
<evidence type="ECO:0000313" key="3">
    <source>
        <dbReference type="Proteomes" id="UP000249417"/>
    </source>
</evidence>
<keyword evidence="2" id="KW-0378">Hydrolase</keyword>
<sequence length="182" mass="21055">MLDILRAYKPDENEVQYLKDIRSLIETGGDACYYRDHFNPGHMTGSGLLISADGQRVLMNHHAIMDIWFGFGGHADGEQDMAKVALREVIEESGIEDIEFLHDGIFDVDVHDIPPNLKKNEPAHKHFDIRYLFRVRKAANENFVISPESNNMRWCTFEQAHRLASPADHSIHRLLDKWRFNL</sequence>
<dbReference type="InterPro" id="IPR000086">
    <property type="entry name" value="NUDIX_hydrolase_dom"/>
</dbReference>
<dbReference type="Gene3D" id="3.90.79.10">
    <property type="entry name" value="Nucleoside Triphosphate Pyrophosphohydrolase"/>
    <property type="match status" value="1"/>
</dbReference>
<dbReference type="Pfam" id="PF00293">
    <property type="entry name" value="NUDIX"/>
    <property type="match status" value="1"/>
</dbReference>
<protein>
    <submittedName>
        <fullName evidence="2">NUDIX hydrolase</fullName>
    </submittedName>
</protein>
<dbReference type="EMBL" id="QFQB01000182">
    <property type="protein sequence ID" value="PZQ43157.1"/>
    <property type="molecule type" value="Genomic_DNA"/>
</dbReference>